<comment type="caution">
    <text evidence="2">The sequence shown here is derived from an EMBL/GenBank/DDBJ whole genome shotgun (WGS) entry which is preliminary data.</text>
</comment>
<evidence type="ECO:0000256" key="1">
    <source>
        <dbReference type="SAM" id="SignalP"/>
    </source>
</evidence>
<keyword evidence="3" id="KW-1185">Reference proteome</keyword>
<name>A0A9P9HIG4_FUSSL</name>
<evidence type="ECO:0000313" key="3">
    <source>
        <dbReference type="Proteomes" id="UP000736672"/>
    </source>
</evidence>
<accession>A0A9P9HIG4</accession>
<keyword evidence="1" id="KW-0732">Signal</keyword>
<dbReference type="EMBL" id="JAGTJS010000009">
    <property type="protein sequence ID" value="KAH7258183.1"/>
    <property type="molecule type" value="Genomic_DNA"/>
</dbReference>
<evidence type="ECO:0000313" key="2">
    <source>
        <dbReference type="EMBL" id="KAH7258183.1"/>
    </source>
</evidence>
<dbReference type="AlphaFoldDB" id="A0A9P9HIG4"/>
<sequence>MMNSCCCCCCWWCCLYLVQCGSAPITRRYLSPHVALFLDMDFARLLYLNKGGRHCRHHAARKTRAKFLPSQRMD</sequence>
<feature type="signal peptide" evidence="1">
    <location>
        <begin position="1"/>
        <end position="22"/>
    </location>
</feature>
<dbReference type="Proteomes" id="UP000736672">
    <property type="component" value="Unassembled WGS sequence"/>
</dbReference>
<organism evidence="2 3">
    <name type="scientific">Fusarium solani</name>
    <name type="common">Filamentous fungus</name>
    <dbReference type="NCBI Taxonomy" id="169388"/>
    <lineage>
        <taxon>Eukaryota</taxon>
        <taxon>Fungi</taxon>
        <taxon>Dikarya</taxon>
        <taxon>Ascomycota</taxon>
        <taxon>Pezizomycotina</taxon>
        <taxon>Sordariomycetes</taxon>
        <taxon>Hypocreomycetidae</taxon>
        <taxon>Hypocreales</taxon>
        <taxon>Nectriaceae</taxon>
        <taxon>Fusarium</taxon>
        <taxon>Fusarium solani species complex</taxon>
    </lineage>
</organism>
<feature type="chain" id="PRO_5040166707" description="Secreted protein" evidence="1">
    <location>
        <begin position="23"/>
        <end position="74"/>
    </location>
</feature>
<evidence type="ECO:0008006" key="4">
    <source>
        <dbReference type="Google" id="ProtNLM"/>
    </source>
</evidence>
<protein>
    <recommendedName>
        <fullName evidence="4">Secreted protein</fullName>
    </recommendedName>
</protein>
<proteinExistence type="predicted"/>
<reference evidence="2" key="1">
    <citation type="journal article" date="2021" name="Nat. Commun.">
        <title>Genetic determinants of endophytism in the Arabidopsis root mycobiome.</title>
        <authorList>
            <person name="Mesny F."/>
            <person name="Miyauchi S."/>
            <person name="Thiergart T."/>
            <person name="Pickel B."/>
            <person name="Atanasova L."/>
            <person name="Karlsson M."/>
            <person name="Huettel B."/>
            <person name="Barry K.W."/>
            <person name="Haridas S."/>
            <person name="Chen C."/>
            <person name="Bauer D."/>
            <person name="Andreopoulos W."/>
            <person name="Pangilinan J."/>
            <person name="LaButti K."/>
            <person name="Riley R."/>
            <person name="Lipzen A."/>
            <person name="Clum A."/>
            <person name="Drula E."/>
            <person name="Henrissat B."/>
            <person name="Kohler A."/>
            <person name="Grigoriev I.V."/>
            <person name="Martin F.M."/>
            <person name="Hacquard S."/>
        </authorList>
    </citation>
    <scope>NUCLEOTIDE SEQUENCE</scope>
    <source>
        <strain evidence="2">FSSC 5 MPI-SDFR-AT-0091</strain>
    </source>
</reference>
<gene>
    <name evidence="2" type="ORF">B0J15DRAFT_493233</name>
</gene>